<dbReference type="AlphaFoldDB" id="B6W2T2"/>
<keyword evidence="1" id="KW-0812">Transmembrane</keyword>
<dbReference type="HOGENOM" id="CLU_3196016_0_0_10"/>
<protein>
    <submittedName>
        <fullName evidence="2">Uncharacterized protein</fullName>
    </submittedName>
</protein>
<accession>B6W2T2</accession>
<gene>
    <name evidence="2" type="ORF">BACDOR_04078</name>
</gene>
<organism evidence="2 3">
    <name type="scientific">Phocaeicola dorei DSM 17855</name>
    <dbReference type="NCBI Taxonomy" id="483217"/>
    <lineage>
        <taxon>Bacteria</taxon>
        <taxon>Pseudomonadati</taxon>
        <taxon>Bacteroidota</taxon>
        <taxon>Bacteroidia</taxon>
        <taxon>Bacteroidales</taxon>
        <taxon>Bacteroidaceae</taxon>
        <taxon>Phocaeicola</taxon>
    </lineage>
</organism>
<dbReference type="Proteomes" id="UP000004849">
    <property type="component" value="Unassembled WGS sequence"/>
</dbReference>
<name>B6W2T2_9BACT</name>
<proteinExistence type="predicted"/>
<evidence type="ECO:0000313" key="3">
    <source>
        <dbReference type="Proteomes" id="UP000004849"/>
    </source>
</evidence>
<keyword evidence="1" id="KW-0472">Membrane</keyword>
<evidence type="ECO:0000313" key="2">
    <source>
        <dbReference type="EMBL" id="EEB23625.1"/>
    </source>
</evidence>
<keyword evidence="1" id="KW-1133">Transmembrane helix</keyword>
<feature type="transmembrane region" description="Helical" evidence="1">
    <location>
        <begin position="6"/>
        <end position="23"/>
    </location>
</feature>
<reference evidence="2 3" key="1">
    <citation type="submission" date="2008-10" db="EMBL/GenBank/DDBJ databases">
        <title>Draft genome sequence of Bacteroides dorei (DSM 17855).</title>
        <authorList>
            <person name="Sudarsanam P."/>
            <person name="Ley R."/>
            <person name="Guruge J."/>
            <person name="Turnbaugh P.J."/>
            <person name="Mahowald M."/>
            <person name="Liep D."/>
            <person name="Gordon J."/>
        </authorList>
    </citation>
    <scope>NUCLEOTIDE SEQUENCE [LARGE SCALE GENOMIC DNA]</scope>
    <source>
        <strain evidence="2 3">DSM 17855</strain>
    </source>
</reference>
<reference evidence="2 3" key="2">
    <citation type="submission" date="2008-10" db="EMBL/GenBank/DDBJ databases">
        <authorList>
            <person name="Fulton L."/>
            <person name="Clifton S."/>
            <person name="Fulton B."/>
            <person name="Xu J."/>
            <person name="Minx P."/>
            <person name="Pepin K.H."/>
            <person name="Johnson M."/>
            <person name="Thiruvilangam P."/>
            <person name="Bhonagiri V."/>
            <person name="Nash W.E."/>
            <person name="Mardis E.R."/>
            <person name="Wilson R.K."/>
        </authorList>
    </citation>
    <scope>NUCLEOTIDE SEQUENCE [LARGE SCALE GENOMIC DNA]</scope>
    <source>
        <strain evidence="2 3">DSM 17855</strain>
    </source>
</reference>
<evidence type="ECO:0000256" key="1">
    <source>
        <dbReference type="SAM" id="Phobius"/>
    </source>
</evidence>
<dbReference type="EMBL" id="ABWZ01000075">
    <property type="protein sequence ID" value="EEB23625.1"/>
    <property type="molecule type" value="Genomic_DNA"/>
</dbReference>
<sequence length="45" mass="5046">MIAVGSIIPLVLIILDLMMEYWIHPGWTPKVDIVAVVGIQISRMI</sequence>